<evidence type="ECO:0000259" key="1">
    <source>
        <dbReference type="Pfam" id="PF12697"/>
    </source>
</evidence>
<dbReference type="NCBIfam" id="TIGR02427">
    <property type="entry name" value="protocat_pcaD"/>
    <property type="match status" value="1"/>
</dbReference>
<sequence length="261" mass="27640">MHALNCDWGHIHYREDGAAQGVPVICLNSLGTDLRMWEGLVAPLSGYRLVRMDKRGHGLSATSDAAPTITDLAQDALTVADHLGIEAAVFVGCSIGGMIAQEIARIAPERVRALVLSNTAAKIGTEESWAERIATVESQGLPAMADGVIERWFGPAFRAHPDCALWVTEVARTDAKGYANCCKALAGADLRDALPEISAPTLVIAGSHDGATPPEQVMEMAAAIPGARAELIEGAGHIPAIEAPEQVARLITEFLKEHELV</sequence>
<feature type="domain" description="AB hydrolase-1" evidence="1">
    <location>
        <begin position="24"/>
        <end position="249"/>
    </location>
</feature>
<dbReference type="InterPro" id="IPR000639">
    <property type="entry name" value="Epox_hydrolase-like"/>
</dbReference>
<reference evidence="2 3" key="1">
    <citation type="submission" date="2017-01" db="EMBL/GenBank/DDBJ databases">
        <title>The complete genome sequence of a sulfur-oxidizing marine bacterium Thioclava sp. 25B10_4T.</title>
        <authorList>
            <person name="Liu Y."/>
            <person name="Lai Q."/>
            <person name="Shao Z."/>
        </authorList>
    </citation>
    <scope>NUCLEOTIDE SEQUENCE [LARGE SCALE GENOMIC DNA]</scope>
    <source>
        <strain evidence="2 3">25B10_4</strain>
    </source>
</reference>
<keyword evidence="3" id="KW-1185">Reference proteome</keyword>
<dbReference type="RefSeq" id="WP_075777029.1">
    <property type="nucleotide sequence ID" value="NZ_CP019437.1"/>
</dbReference>
<dbReference type="InterPro" id="IPR029058">
    <property type="entry name" value="AB_hydrolase_fold"/>
</dbReference>
<dbReference type="InterPro" id="IPR050471">
    <property type="entry name" value="AB_hydrolase"/>
</dbReference>
<proteinExistence type="predicted"/>
<accession>A0ABN4XGA0</accession>
<dbReference type="Pfam" id="PF12697">
    <property type="entry name" value="Abhydrolase_6"/>
    <property type="match status" value="1"/>
</dbReference>
<dbReference type="PANTHER" id="PTHR43433">
    <property type="entry name" value="HYDROLASE, ALPHA/BETA FOLD FAMILY PROTEIN"/>
    <property type="match status" value="1"/>
</dbReference>
<evidence type="ECO:0000313" key="2">
    <source>
        <dbReference type="EMBL" id="AQS48618.1"/>
    </source>
</evidence>
<dbReference type="Gene3D" id="3.40.50.1820">
    <property type="entry name" value="alpha/beta hydrolase"/>
    <property type="match status" value="1"/>
</dbReference>
<dbReference type="Proteomes" id="UP000185622">
    <property type="component" value="Chromosome"/>
</dbReference>
<organism evidence="2 3">
    <name type="scientific">Thioclava nitratireducens</name>
    <dbReference type="NCBI Taxonomy" id="1915078"/>
    <lineage>
        <taxon>Bacteria</taxon>
        <taxon>Pseudomonadati</taxon>
        <taxon>Pseudomonadota</taxon>
        <taxon>Alphaproteobacteria</taxon>
        <taxon>Rhodobacterales</taxon>
        <taxon>Paracoccaceae</taxon>
        <taxon>Thioclava</taxon>
    </lineage>
</organism>
<dbReference type="EMBL" id="CP019437">
    <property type="protein sequence ID" value="AQS48618.1"/>
    <property type="molecule type" value="Genomic_DNA"/>
</dbReference>
<dbReference type="SUPFAM" id="SSF53474">
    <property type="entry name" value="alpha/beta-Hydrolases"/>
    <property type="match status" value="1"/>
</dbReference>
<protein>
    <submittedName>
        <fullName evidence="2">3-oxoadipate enol-lactonase</fullName>
    </submittedName>
</protein>
<dbReference type="InterPro" id="IPR026968">
    <property type="entry name" value="PcaD/CatD"/>
</dbReference>
<gene>
    <name evidence="2" type="ORF">BMG03_13045</name>
</gene>
<dbReference type="PRINTS" id="PR00111">
    <property type="entry name" value="ABHYDROLASE"/>
</dbReference>
<name>A0ABN4XGA0_9RHOB</name>
<dbReference type="PANTHER" id="PTHR43433:SF5">
    <property type="entry name" value="AB HYDROLASE-1 DOMAIN-CONTAINING PROTEIN"/>
    <property type="match status" value="1"/>
</dbReference>
<dbReference type="PRINTS" id="PR00412">
    <property type="entry name" value="EPOXHYDRLASE"/>
</dbReference>
<evidence type="ECO:0000313" key="3">
    <source>
        <dbReference type="Proteomes" id="UP000185622"/>
    </source>
</evidence>
<dbReference type="InterPro" id="IPR000073">
    <property type="entry name" value="AB_hydrolase_1"/>
</dbReference>